<evidence type="ECO:0000313" key="1">
    <source>
        <dbReference type="EMBL" id="AFZ16523.1"/>
    </source>
</evidence>
<dbReference type="KEGG" id="mic:Mic7113_0609"/>
<dbReference type="Pfam" id="PF14218">
    <property type="entry name" value="COP23"/>
    <property type="match status" value="1"/>
</dbReference>
<name>K9W8G4_9CYAN</name>
<protein>
    <submittedName>
        <fullName evidence="1">Uncharacterized protein</fullName>
    </submittedName>
</protein>
<dbReference type="EMBL" id="CP003630">
    <property type="protein sequence ID" value="AFZ16523.1"/>
    <property type="molecule type" value="Genomic_DNA"/>
</dbReference>
<reference evidence="1 2" key="1">
    <citation type="submission" date="2012-06" db="EMBL/GenBank/DDBJ databases">
        <title>Finished chromosome of genome of Microcoleus sp. PCC 7113.</title>
        <authorList>
            <consortium name="US DOE Joint Genome Institute"/>
            <person name="Gugger M."/>
            <person name="Coursin T."/>
            <person name="Rippka R."/>
            <person name="Tandeau De Marsac N."/>
            <person name="Huntemann M."/>
            <person name="Wei C.-L."/>
            <person name="Han J."/>
            <person name="Detter J.C."/>
            <person name="Han C."/>
            <person name="Tapia R."/>
            <person name="Chen A."/>
            <person name="Kyrpides N."/>
            <person name="Mavromatis K."/>
            <person name="Markowitz V."/>
            <person name="Szeto E."/>
            <person name="Ivanova N."/>
            <person name="Pagani I."/>
            <person name="Pati A."/>
            <person name="Goodwin L."/>
            <person name="Nordberg H.P."/>
            <person name="Cantor M.N."/>
            <person name="Hua S.X."/>
            <person name="Woyke T."/>
            <person name="Kerfeld C.A."/>
        </authorList>
    </citation>
    <scope>NUCLEOTIDE SEQUENCE [LARGE SCALE GENOMIC DNA]</scope>
    <source>
        <strain evidence="1 2">PCC 7113</strain>
    </source>
</reference>
<gene>
    <name evidence="1" type="ORF">Mic7113_0609</name>
</gene>
<dbReference type="eggNOG" id="COG0265">
    <property type="taxonomic scope" value="Bacteria"/>
</dbReference>
<accession>K9W8G4</accession>
<proteinExistence type="predicted"/>
<dbReference type="Proteomes" id="UP000010471">
    <property type="component" value="Chromosome"/>
</dbReference>
<dbReference type="HOGENOM" id="CLU_101369_1_1_3"/>
<dbReference type="InterPro" id="IPR025478">
    <property type="entry name" value="COP23"/>
</dbReference>
<dbReference type="OrthoDB" id="490444at2"/>
<sequence length="155" mass="17014">MKLQSLTPVLTVVAITPGLTISTEPSQAQSNPAPDQRGFYCDTSTGVPMTMYQNAGGSVERWIEWSSGAFSRSGYSPLTRCQKVSERLETQRRAGRLKYITSSMQKSLPVVCTATDGGECDVMLFTLRRREDVVPVMSKLLALREGVKGVPPLRL</sequence>
<dbReference type="RefSeq" id="WP_015180687.1">
    <property type="nucleotide sequence ID" value="NC_019738.1"/>
</dbReference>
<keyword evidence="2" id="KW-1185">Reference proteome</keyword>
<dbReference type="AlphaFoldDB" id="K9W8G4"/>
<dbReference type="STRING" id="1173027.Mic7113_0609"/>
<evidence type="ECO:0000313" key="2">
    <source>
        <dbReference type="Proteomes" id="UP000010471"/>
    </source>
</evidence>
<organism evidence="1 2">
    <name type="scientific">Allocoleopsis franciscana PCC 7113</name>
    <dbReference type="NCBI Taxonomy" id="1173027"/>
    <lineage>
        <taxon>Bacteria</taxon>
        <taxon>Bacillati</taxon>
        <taxon>Cyanobacteriota</taxon>
        <taxon>Cyanophyceae</taxon>
        <taxon>Coleofasciculales</taxon>
        <taxon>Coleofasciculaceae</taxon>
        <taxon>Allocoleopsis</taxon>
        <taxon>Allocoleopsis franciscana</taxon>
    </lineage>
</organism>